<name>A0A139X2S1_9CYAN</name>
<evidence type="ECO:0000313" key="2">
    <source>
        <dbReference type="EMBL" id="KYC38974.1"/>
    </source>
</evidence>
<feature type="compositionally biased region" description="Basic residues" evidence="1">
    <location>
        <begin position="537"/>
        <end position="548"/>
    </location>
</feature>
<feature type="region of interest" description="Disordered" evidence="1">
    <location>
        <begin position="526"/>
        <end position="548"/>
    </location>
</feature>
<proteinExistence type="predicted"/>
<dbReference type="EMBL" id="ANNX02000036">
    <property type="protein sequence ID" value="KYC38974.1"/>
    <property type="molecule type" value="Genomic_DNA"/>
</dbReference>
<keyword evidence="3" id="KW-1185">Reference proteome</keyword>
<dbReference type="OrthoDB" id="512749at2"/>
<gene>
    <name evidence="2" type="ORF">WA1_33815</name>
</gene>
<evidence type="ECO:0008006" key="4">
    <source>
        <dbReference type="Google" id="ProtNLM"/>
    </source>
</evidence>
<protein>
    <recommendedName>
        <fullName evidence="4">Transposase</fullName>
    </recommendedName>
</protein>
<comment type="caution">
    <text evidence="2">The sequence shown here is derived from an EMBL/GenBank/DDBJ whole genome shotgun (WGS) entry which is preliminary data.</text>
</comment>
<organism evidence="2 3">
    <name type="scientific">Scytonema hofmannii PCC 7110</name>
    <dbReference type="NCBI Taxonomy" id="128403"/>
    <lineage>
        <taxon>Bacteria</taxon>
        <taxon>Bacillati</taxon>
        <taxon>Cyanobacteriota</taxon>
        <taxon>Cyanophyceae</taxon>
        <taxon>Nostocales</taxon>
        <taxon>Scytonemataceae</taxon>
        <taxon>Scytonema</taxon>
    </lineage>
</organism>
<reference evidence="2 3" key="1">
    <citation type="journal article" date="2013" name="Genome Biol. Evol.">
        <title>Genomes of Stigonematalean cyanobacteria (subsection V) and the evolution of oxygenic photosynthesis from prokaryotes to plastids.</title>
        <authorList>
            <person name="Dagan T."/>
            <person name="Roettger M."/>
            <person name="Stucken K."/>
            <person name="Landan G."/>
            <person name="Koch R."/>
            <person name="Major P."/>
            <person name="Gould S.B."/>
            <person name="Goremykin V.V."/>
            <person name="Rippka R."/>
            <person name="Tandeau de Marsac N."/>
            <person name="Gugger M."/>
            <person name="Lockhart P.J."/>
            <person name="Allen J.F."/>
            <person name="Brune I."/>
            <person name="Maus I."/>
            <person name="Puhler A."/>
            <person name="Martin W.F."/>
        </authorList>
    </citation>
    <scope>NUCLEOTIDE SEQUENCE [LARGE SCALE GENOMIC DNA]</scope>
    <source>
        <strain evidence="2 3">PCC 7110</strain>
    </source>
</reference>
<evidence type="ECO:0000256" key="1">
    <source>
        <dbReference type="SAM" id="MobiDB-lite"/>
    </source>
</evidence>
<dbReference type="Proteomes" id="UP000076925">
    <property type="component" value="Unassembled WGS sequence"/>
</dbReference>
<evidence type="ECO:0000313" key="3">
    <source>
        <dbReference type="Proteomes" id="UP000076925"/>
    </source>
</evidence>
<dbReference type="RefSeq" id="WP_017743639.1">
    <property type="nucleotide sequence ID" value="NZ_KQ976354.1"/>
</dbReference>
<accession>A0A139X2S1</accession>
<sequence length="548" mass="62511">MTKRTIKDARATRICVVKDVIQDTTQDVSNILINILTDTANRLGHLRSDIWNQYGSLKAWGISKITLDPIHRNEHPVKYGIPAKLWEATFYDCIDNIHAVQAAAITFALRELGLHPRSVEGNRIKSILESRDWFEYPEGTAQDELKELKRLHRLMRHHYKRGHTYKRNQIILKQYKSYVDKDGDVCVKFVYAKLPNQNSKSCLKIGFKTTANQPFTGQIRLLICDSIIEIHKPEKYDTIRETEKLSPIKVKAQLPSDKIIGVDRGYTEVYATSDKRLLGEDFGKLQSTETEHRSHKGRKRNKLRALAQKAKSKGNNAKHDRILANNLGKKKWNAREKSFTGRIRTYVYTATLQLFADAGKVVYEDLSTPIKGGDKKYSKRNRNKLNQYTKGVVVKALETVPQRFGKVSVAVNAAYTSQIDSSLNLLLGKREGDRFYQFWGGVVQSDINAGQNVLAREQDSEIGVYTKHKEVLRILIERTVKYLVVTVQSGKLQLTDVKSSNLIRPDVKKRFLKVWANLQPDANTGMGIPKTLDSIKPRKSLRGRKGEP</sequence>
<dbReference type="AlphaFoldDB" id="A0A139X2S1"/>